<dbReference type="Proteomes" id="UP000269396">
    <property type="component" value="Unassembled WGS sequence"/>
</dbReference>
<organism evidence="1 2">
    <name type="scientific">Schistosoma mattheei</name>
    <dbReference type="NCBI Taxonomy" id="31246"/>
    <lineage>
        <taxon>Eukaryota</taxon>
        <taxon>Metazoa</taxon>
        <taxon>Spiralia</taxon>
        <taxon>Lophotrochozoa</taxon>
        <taxon>Platyhelminthes</taxon>
        <taxon>Trematoda</taxon>
        <taxon>Digenea</taxon>
        <taxon>Strigeidida</taxon>
        <taxon>Schistosomatoidea</taxon>
        <taxon>Schistosomatidae</taxon>
        <taxon>Schistosoma</taxon>
    </lineage>
</organism>
<evidence type="ECO:0000313" key="1">
    <source>
        <dbReference type="EMBL" id="VDP02763.1"/>
    </source>
</evidence>
<reference evidence="1 2" key="1">
    <citation type="submission" date="2018-11" db="EMBL/GenBank/DDBJ databases">
        <authorList>
            <consortium name="Pathogen Informatics"/>
        </authorList>
    </citation>
    <scope>NUCLEOTIDE SEQUENCE [LARGE SCALE GENOMIC DNA]</scope>
    <source>
        <strain>Denwood</strain>
        <strain evidence="2">Zambia</strain>
    </source>
</reference>
<sequence length="56" mass="6092">MNITYNLIGPFVQLGLDNLCGEFKLYLFNSKSDDGECILPLLLPLLPLYTGAESGG</sequence>
<name>A0A183NPR7_9TREM</name>
<gene>
    <name evidence="1" type="ORF">SMTD_LOCUS4103</name>
</gene>
<proteinExistence type="predicted"/>
<evidence type="ECO:0000313" key="2">
    <source>
        <dbReference type="Proteomes" id="UP000269396"/>
    </source>
</evidence>
<accession>A0A183NPR7</accession>
<dbReference type="AlphaFoldDB" id="A0A183NPR7"/>
<keyword evidence="2" id="KW-1185">Reference proteome</keyword>
<protein>
    <submittedName>
        <fullName evidence="1">Uncharacterized protein</fullName>
    </submittedName>
</protein>
<dbReference type="EMBL" id="UZAL01009893">
    <property type="protein sequence ID" value="VDP02763.1"/>
    <property type="molecule type" value="Genomic_DNA"/>
</dbReference>